<evidence type="ECO:0000313" key="10">
    <source>
        <dbReference type="Proteomes" id="UP001177258"/>
    </source>
</evidence>
<protein>
    <submittedName>
        <fullName evidence="9">Selenide, water dikinase SelD</fullName>
        <ecNumber evidence="9">2.7.9.3</ecNumber>
    </submittedName>
</protein>
<dbReference type="CDD" id="cd02195">
    <property type="entry name" value="SelD"/>
    <property type="match status" value="1"/>
</dbReference>
<keyword evidence="2" id="KW-0547">Nucleotide-binding</keyword>
<gene>
    <name evidence="9" type="primary">selD</name>
    <name evidence="8" type="ORF">Q5I04_02435</name>
    <name evidence="9" type="ORF">Q5I06_02440</name>
</gene>
<reference evidence="8 10" key="3">
    <citation type="journal article" date="2024" name="Syst. Appl. Microbiol.">
        <title>Helicobacter cappadocius sp. nov., from lizards: The first psychrotrophic Helicobacter species.</title>
        <authorList>
            <person name="Aydin F."/>
            <person name="Tarhane S."/>
            <person name="Karakaya E."/>
            <person name="Abay S."/>
            <person name="Kayman T."/>
            <person name="Guran O."/>
            <person name="Bozkurt E."/>
            <person name="Uzum N."/>
            <person name="Avci A."/>
            <person name="Olgun K."/>
            <person name="Jablonski D."/>
            <person name="Guran C."/>
            <person name="Burcin Saticioglu I."/>
        </authorList>
    </citation>
    <scope>NUCLEOTIDE SEQUENCE [LARGE SCALE GENOMIC DNA]</scope>
    <source>
        <strain evidence="8">Faydin-H75</strain>
        <strain evidence="10">faydin-H76</strain>
    </source>
</reference>
<dbReference type="GO" id="GO:0005524">
    <property type="term" value="F:ATP binding"/>
    <property type="evidence" value="ECO:0007669"/>
    <property type="project" value="UniProtKB-KW"/>
</dbReference>
<dbReference type="InterPro" id="IPR004536">
    <property type="entry name" value="SPS/SelD"/>
</dbReference>
<sequence length="323" mass="35676">MGLEDLKQITANLKQPDYKNLLLDFKNNDDCGIFRLDNNTLLVQSVDFITPIVDDAYIYGRIAAANSLSDIFAKGAKAISAMSILMWDKEHLDTQDINAILQGSLDTLIECECALLGGHSINDTEQKYGLSVSGIIKDNIFWRNNTAKIGDVIILTKPIGSGILTTAFKNDELEFATNLDVVSSMMTLNLNTAMCAKKYPLSACTDVTGYGLIGHLCEMVNKDISICLHYDKILFFENAITLADKGVVPGGSYENKKALEHRVKNTTKYNDIICYDAQTSGGLLIAMDEKNAQKLVYELRNEGIQASIIAEVVIKSEYDVYLK</sequence>
<dbReference type="EMBL" id="JAUYZK010000002">
    <property type="protein sequence ID" value="MDP2538646.1"/>
    <property type="molecule type" value="Genomic_DNA"/>
</dbReference>
<dbReference type="GO" id="GO:0016260">
    <property type="term" value="P:selenocysteine biosynthetic process"/>
    <property type="evidence" value="ECO:0007669"/>
    <property type="project" value="TreeGrafter"/>
</dbReference>
<dbReference type="Gene3D" id="3.90.650.10">
    <property type="entry name" value="PurM-like C-terminal domain"/>
    <property type="match status" value="1"/>
</dbReference>
<dbReference type="AlphaFoldDB" id="A0AA90PQ38"/>
<dbReference type="PANTHER" id="PTHR10256:SF0">
    <property type="entry name" value="INACTIVE SELENIDE, WATER DIKINASE-LIKE PROTEIN-RELATED"/>
    <property type="match status" value="1"/>
</dbReference>
<reference evidence="9 11" key="1">
    <citation type="submission" date="2023-07" db="EMBL/GenBank/DDBJ databases">
        <title>Unpublished Manusciprt.</title>
        <authorList>
            <person name="Aydin F."/>
            <person name="Tarhane S."/>
            <person name="Saticioglu I.B."/>
            <person name="Karakaya E."/>
            <person name="Abay S."/>
            <person name="Guran O."/>
            <person name="Bozkurt E."/>
            <person name="Uzum N."/>
            <person name="Olgun K."/>
            <person name="Jablonski D."/>
        </authorList>
    </citation>
    <scope>NUCLEOTIDE SEQUENCE</scope>
    <source>
        <strain evidence="11">faydin-H75</strain>
        <strain evidence="9">Faydin-H76</strain>
    </source>
</reference>
<dbReference type="InterPro" id="IPR036921">
    <property type="entry name" value="PurM-like_N_sf"/>
</dbReference>
<dbReference type="RefSeq" id="WP_305516618.1">
    <property type="nucleotide sequence ID" value="NZ_JAUPEV010000002.1"/>
</dbReference>
<organism evidence="9 10">
    <name type="scientific">Helicobacter cappadocius</name>
    <dbReference type="NCBI Taxonomy" id="3063998"/>
    <lineage>
        <taxon>Bacteria</taxon>
        <taxon>Pseudomonadati</taxon>
        <taxon>Campylobacterota</taxon>
        <taxon>Epsilonproteobacteria</taxon>
        <taxon>Campylobacterales</taxon>
        <taxon>Helicobacteraceae</taxon>
        <taxon>Helicobacter</taxon>
    </lineage>
</organism>
<keyword evidence="5" id="KW-0711">Selenium</keyword>
<dbReference type="PANTHER" id="PTHR10256">
    <property type="entry name" value="SELENIDE, WATER DIKINASE"/>
    <property type="match status" value="1"/>
</dbReference>
<dbReference type="EMBL" id="JAUPEV010000002">
    <property type="protein sequence ID" value="MDO7252778.1"/>
    <property type="molecule type" value="Genomic_DNA"/>
</dbReference>
<dbReference type="PIRSF" id="PIRSF036407">
    <property type="entry name" value="Selenphspht_syn"/>
    <property type="match status" value="1"/>
</dbReference>
<evidence type="ECO:0000256" key="4">
    <source>
        <dbReference type="ARBA" id="ARBA00022840"/>
    </source>
</evidence>
<accession>A0AA90PQ38</accession>
<evidence type="ECO:0000259" key="6">
    <source>
        <dbReference type="Pfam" id="PF00586"/>
    </source>
</evidence>
<proteinExistence type="predicted"/>
<evidence type="ECO:0000256" key="2">
    <source>
        <dbReference type="ARBA" id="ARBA00022741"/>
    </source>
</evidence>
<dbReference type="NCBIfam" id="TIGR00476">
    <property type="entry name" value="selD"/>
    <property type="match status" value="1"/>
</dbReference>
<dbReference type="Proteomes" id="UP001240777">
    <property type="component" value="Unassembled WGS sequence"/>
</dbReference>
<dbReference type="Proteomes" id="UP001177258">
    <property type="component" value="Unassembled WGS sequence"/>
</dbReference>
<name>A0AA90PQ38_9HELI</name>
<dbReference type="Pfam" id="PF02769">
    <property type="entry name" value="AIRS_C"/>
    <property type="match status" value="1"/>
</dbReference>
<evidence type="ECO:0000256" key="1">
    <source>
        <dbReference type="ARBA" id="ARBA00022679"/>
    </source>
</evidence>
<feature type="domain" description="PurM-like C-terminal" evidence="7">
    <location>
        <begin position="148"/>
        <end position="322"/>
    </location>
</feature>
<dbReference type="InterPro" id="IPR016188">
    <property type="entry name" value="PurM-like_N"/>
</dbReference>
<evidence type="ECO:0000256" key="5">
    <source>
        <dbReference type="ARBA" id="ARBA00023266"/>
    </source>
</evidence>
<evidence type="ECO:0000259" key="7">
    <source>
        <dbReference type="Pfam" id="PF02769"/>
    </source>
</evidence>
<feature type="domain" description="PurM-like N-terminal" evidence="6">
    <location>
        <begin position="29"/>
        <end position="135"/>
    </location>
</feature>
<dbReference type="SUPFAM" id="SSF55326">
    <property type="entry name" value="PurM N-terminal domain-like"/>
    <property type="match status" value="1"/>
</dbReference>
<dbReference type="InterPro" id="IPR036676">
    <property type="entry name" value="PurM-like_C_sf"/>
</dbReference>
<reference evidence="8" key="2">
    <citation type="submission" date="2023-07" db="EMBL/GenBank/DDBJ databases">
        <authorList>
            <person name="Aydin F."/>
            <person name="Tarhane S."/>
            <person name="Saticioglu I.B."/>
            <person name="Karakaya E."/>
            <person name="Abay S."/>
            <person name="Guran O."/>
            <person name="Bozkurt E."/>
            <person name="Uzum N."/>
            <person name="Olgun K."/>
            <person name="Jablonski D."/>
        </authorList>
    </citation>
    <scope>NUCLEOTIDE SEQUENCE</scope>
    <source>
        <strain evidence="8">Faydin-H75</strain>
    </source>
</reference>
<keyword evidence="11" id="KW-1185">Reference proteome</keyword>
<dbReference type="InterPro" id="IPR010918">
    <property type="entry name" value="PurM-like_C_dom"/>
</dbReference>
<evidence type="ECO:0000256" key="3">
    <source>
        <dbReference type="ARBA" id="ARBA00022777"/>
    </source>
</evidence>
<evidence type="ECO:0000313" key="8">
    <source>
        <dbReference type="EMBL" id="MDO7252778.1"/>
    </source>
</evidence>
<dbReference type="EC" id="2.7.9.3" evidence="9"/>
<evidence type="ECO:0000313" key="9">
    <source>
        <dbReference type="EMBL" id="MDP2538646.1"/>
    </source>
</evidence>
<dbReference type="GO" id="GO:0005737">
    <property type="term" value="C:cytoplasm"/>
    <property type="evidence" value="ECO:0007669"/>
    <property type="project" value="TreeGrafter"/>
</dbReference>
<dbReference type="Pfam" id="PF00586">
    <property type="entry name" value="AIRS"/>
    <property type="match status" value="1"/>
</dbReference>
<dbReference type="Gene3D" id="3.30.1330.10">
    <property type="entry name" value="PurM-like, N-terminal domain"/>
    <property type="match status" value="1"/>
</dbReference>
<dbReference type="SUPFAM" id="SSF56042">
    <property type="entry name" value="PurM C-terminal domain-like"/>
    <property type="match status" value="1"/>
</dbReference>
<keyword evidence="4" id="KW-0067">ATP-binding</keyword>
<evidence type="ECO:0000313" key="11">
    <source>
        <dbReference type="Proteomes" id="UP001240777"/>
    </source>
</evidence>
<comment type="caution">
    <text evidence="9">The sequence shown here is derived from an EMBL/GenBank/DDBJ whole genome shotgun (WGS) entry which is preliminary data.</text>
</comment>
<dbReference type="GO" id="GO:0004756">
    <property type="term" value="F:selenide, water dikinase activity"/>
    <property type="evidence" value="ECO:0007669"/>
    <property type="project" value="UniProtKB-EC"/>
</dbReference>
<keyword evidence="1 9" id="KW-0808">Transferase</keyword>
<keyword evidence="3" id="KW-0418">Kinase</keyword>